<proteinExistence type="predicted"/>
<comment type="caution">
    <text evidence="2">The sequence shown here is derived from an EMBL/GenBank/DDBJ whole genome shotgun (WGS) entry which is preliminary data.</text>
</comment>
<evidence type="ECO:0000313" key="2">
    <source>
        <dbReference type="EMBL" id="EKT78921.1"/>
    </source>
</evidence>
<dbReference type="EMBL" id="AJYC02000098">
    <property type="protein sequence ID" value="EKT78921.1"/>
    <property type="molecule type" value="Genomic_DNA"/>
</dbReference>
<accession>K8XDI9</accession>
<dbReference type="Proteomes" id="UP000005951">
    <property type="component" value="Unassembled WGS sequence"/>
</dbReference>
<reference evidence="2 3" key="1">
    <citation type="journal article" date="2013" name="Genome Announc.">
        <title>Draft Genome Sequence of Rhodococcus opacus Strain M213 Shows a Diverse Catabolic Potential.</title>
        <authorList>
            <person name="Pathak A."/>
            <person name="Green S.J."/>
            <person name="Ogram A."/>
            <person name="Chauhan A."/>
        </authorList>
    </citation>
    <scope>NUCLEOTIDE SEQUENCE [LARGE SCALE GENOMIC DNA]</scope>
    <source>
        <strain evidence="2 3">M213</strain>
    </source>
</reference>
<sequence>MAPHDRFRTISAAAPAGVWEPDMARLCLAENRRKRLLSGSVITGSPPNRNPTMPSLPISLCPGGTCLRGVLVVGHRRRVGPSNHDCCIGWQRRSFGATRDVLPPLVVNGIQCIVRGGTAWWRLPVEFWSTGTVYAVFARKDLCTKLAQKLIAMVCGSGFRRTPSALAGTRNPTIRCSLRYRIPDEVPQGFALAHAAVVRCRGTRRQHRRARYRPPGYRRQSSGPA</sequence>
<organism evidence="2 3">
    <name type="scientific">Rhodococcus opacus M213</name>
    <dbReference type="NCBI Taxonomy" id="1129896"/>
    <lineage>
        <taxon>Bacteria</taxon>
        <taxon>Bacillati</taxon>
        <taxon>Actinomycetota</taxon>
        <taxon>Actinomycetes</taxon>
        <taxon>Mycobacteriales</taxon>
        <taxon>Nocardiaceae</taxon>
        <taxon>Rhodococcus</taxon>
    </lineage>
</organism>
<dbReference type="AlphaFoldDB" id="K8XDI9"/>
<gene>
    <name evidence="2" type="ORF">WSS_A30509</name>
</gene>
<name>K8XDI9_RHOOP</name>
<evidence type="ECO:0000256" key="1">
    <source>
        <dbReference type="SAM" id="MobiDB-lite"/>
    </source>
</evidence>
<feature type="region of interest" description="Disordered" evidence="1">
    <location>
        <begin position="205"/>
        <end position="225"/>
    </location>
</feature>
<protein>
    <submittedName>
        <fullName evidence="2">Uncharacterized protein</fullName>
    </submittedName>
</protein>
<evidence type="ECO:0000313" key="3">
    <source>
        <dbReference type="Proteomes" id="UP000005951"/>
    </source>
</evidence>